<evidence type="ECO:0000313" key="2">
    <source>
        <dbReference type="Proteomes" id="UP000245591"/>
    </source>
</evidence>
<comment type="caution">
    <text evidence="1">The sequence shown here is derived from an EMBL/GenBank/DDBJ whole genome shotgun (WGS) entry which is preliminary data.</text>
</comment>
<proteinExistence type="predicted"/>
<organism evidence="1 2">
    <name type="scientific">Smittium angustum</name>
    <dbReference type="NCBI Taxonomy" id="133377"/>
    <lineage>
        <taxon>Eukaryota</taxon>
        <taxon>Fungi</taxon>
        <taxon>Fungi incertae sedis</taxon>
        <taxon>Zoopagomycota</taxon>
        <taxon>Kickxellomycotina</taxon>
        <taxon>Harpellomycetes</taxon>
        <taxon>Harpellales</taxon>
        <taxon>Legeriomycetaceae</taxon>
        <taxon>Smittium</taxon>
    </lineage>
</organism>
<protein>
    <submittedName>
        <fullName evidence="1">Uncharacterized protein</fullName>
    </submittedName>
</protein>
<keyword evidence="2" id="KW-1185">Reference proteome</keyword>
<sequence length="550" mass="64355">MAKQENNIDDLRNAFISYCVSVNNCKFPLASAPLISGLKNAQSLFKNIKSAYACSVEYPEYGPLLNTFSGSEYILADSDVTIEVIVTLMEYSKCKSIGIYADKRIFKEATFGKEAYTSLSSVLTMFYGPKYEIGNMVKRVFNKVDLALTSWEKHKIDNTKLVYYWMLSLKKPTHFEKLTVYIFDTIQDPEFYELVRNHKEIISKELFTNGLFYSFATETQFLILQRCDFVREHMYVNFIKAINLLLTTKPQLELDEETQYMFMIDRQIFNWVRNNEVVQPQNFLAYMYTLYSRTSTKTFISAPIISKAIQSFQNFLSGEKALDIVLNDFAEIVEKTNDYRMIIVWEKLFDLSKHINLEFEQTFQDFTNAICLKNIKRKYSLYDLHEKMNNETKHSKRNDKKRERLDKGFEKTVVNCYKLLLKLLKGVNSCMKHKFVCGMNDENDYQKHKLEIIKVWLVVLVSGKKLFEEMIGFLILNNDLLGELGYLQVDGNKRVDMELETEMHKVVVVMEKCLELLCFVCMPVGSIGSIENLKHEFVMRIFELSRHLPN</sequence>
<dbReference type="Proteomes" id="UP000245591">
    <property type="component" value="Unassembled WGS sequence"/>
</dbReference>
<dbReference type="AlphaFoldDB" id="A0A2U1J0P1"/>
<evidence type="ECO:0000313" key="1">
    <source>
        <dbReference type="EMBL" id="PVZ98607.1"/>
    </source>
</evidence>
<dbReference type="EMBL" id="MBFU01000531">
    <property type="protein sequence ID" value="PVZ98607.1"/>
    <property type="molecule type" value="Genomic_DNA"/>
</dbReference>
<name>A0A2U1J0P1_SMIAN</name>
<reference evidence="1 2" key="1">
    <citation type="journal article" date="2018" name="MBio">
        <title>Comparative Genomics Reveals the Core Gene Toolbox for the Fungus-Insect Symbiosis.</title>
        <authorList>
            <person name="Wang Y."/>
            <person name="Stata M."/>
            <person name="Wang W."/>
            <person name="Stajich J.E."/>
            <person name="White M.M."/>
            <person name="Moncalvo J.M."/>
        </authorList>
    </citation>
    <scope>NUCLEOTIDE SEQUENCE [LARGE SCALE GENOMIC DNA]</scope>
    <source>
        <strain evidence="1 2">AUS-126-30</strain>
    </source>
</reference>
<gene>
    <name evidence="1" type="ORF">BB558_005386</name>
</gene>
<accession>A0A2U1J0P1</accession>